<evidence type="ECO:0000313" key="10">
    <source>
        <dbReference type="Proteomes" id="UP000886833"/>
    </source>
</evidence>
<dbReference type="InterPro" id="IPR050644">
    <property type="entry name" value="PG_Glycine_Bridge_Synth"/>
</dbReference>
<gene>
    <name evidence="9" type="ORF">IAB59_00710</name>
</gene>
<dbReference type="GO" id="GO:0016755">
    <property type="term" value="F:aminoacyltransferase activity"/>
    <property type="evidence" value="ECO:0007669"/>
    <property type="project" value="InterPro"/>
</dbReference>
<evidence type="ECO:0000256" key="2">
    <source>
        <dbReference type="ARBA" id="ARBA00022490"/>
    </source>
</evidence>
<keyword evidence="6" id="KW-0012">Acyltransferase</keyword>
<reference evidence="9" key="1">
    <citation type="submission" date="2020-10" db="EMBL/GenBank/DDBJ databases">
        <authorList>
            <person name="Gilroy R."/>
        </authorList>
    </citation>
    <scope>NUCLEOTIDE SEQUENCE</scope>
    <source>
        <strain evidence="9">CHK195-26880</strain>
    </source>
</reference>
<evidence type="ECO:0000313" key="9">
    <source>
        <dbReference type="EMBL" id="HIT36982.1"/>
    </source>
</evidence>
<reference evidence="9" key="2">
    <citation type="journal article" date="2021" name="PeerJ">
        <title>Extensive microbial diversity within the chicken gut microbiome revealed by metagenomics and culture.</title>
        <authorList>
            <person name="Gilroy R."/>
            <person name="Ravi A."/>
            <person name="Getino M."/>
            <person name="Pursley I."/>
            <person name="Horton D.L."/>
            <person name="Alikhan N.F."/>
            <person name="Baker D."/>
            <person name="Gharbi K."/>
            <person name="Hall N."/>
            <person name="Watson M."/>
            <person name="Adriaenssens E.M."/>
            <person name="Foster-Nyarko E."/>
            <person name="Jarju S."/>
            <person name="Secka A."/>
            <person name="Antonio M."/>
            <person name="Oren A."/>
            <person name="Chaudhuri R.R."/>
            <person name="La Ragione R."/>
            <person name="Hildebrand F."/>
            <person name="Pallen M.J."/>
        </authorList>
    </citation>
    <scope>NUCLEOTIDE SEQUENCE</scope>
    <source>
        <strain evidence="9">CHK195-26880</strain>
    </source>
</reference>
<keyword evidence="4" id="KW-0133">Cell shape</keyword>
<accession>A0A9D1GAJ7</accession>
<evidence type="ECO:0000256" key="8">
    <source>
        <dbReference type="SAM" id="Coils"/>
    </source>
</evidence>
<keyword evidence="7" id="KW-0961">Cell wall biogenesis/degradation</keyword>
<dbReference type="Proteomes" id="UP000886833">
    <property type="component" value="Unassembled WGS sequence"/>
</dbReference>
<dbReference type="GO" id="GO:0008360">
    <property type="term" value="P:regulation of cell shape"/>
    <property type="evidence" value="ECO:0007669"/>
    <property type="project" value="UniProtKB-KW"/>
</dbReference>
<evidence type="ECO:0000256" key="7">
    <source>
        <dbReference type="ARBA" id="ARBA00023316"/>
    </source>
</evidence>
<dbReference type="Gene3D" id="3.40.630.30">
    <property type="match status" value="2"/>
</dbReference>
<comment type="caution">
    <text evidence="9">The sequence shown here is derived from an EMBL/GenBank/DDBJ whole genome shotgun (WGS) entry which is preliminary data.</text>
</comment>
<protein>
    <submittedName>
        <fullName evidence="9">Peptidoglycan bridge formation glycyltransferase FemA/FemB family protein</fullName>
    </submittedName>
</protein>
<keyword evidence="3" id="KW-0808">Transferase</keyword>
<keyword evidence="2" id="KW-0963">Cytoplasm</keyword>
<evidence type="ECO:0000256" key="1">
    <source>
        <dbReference type="ARBA" id="ARBA00009943"/>
    </source>
</evidence>
<keyword evidence="5" id="KW-0573">Peptidoglycan synthesis</keyword>
<dbReference type="PROSITE" id="PS51191">
    <property type="entry name" value="FEMABX"/>
    <property type="match status" value="1"/>
</dbReference>
<evidence type="ECO:0000256" key="5">
    <source>
        <dbReference type="ARBA" id="ARBA00022984"/>
    </source>
</evidence>
<evidence type="ECO:0000256" key="3">
    <source>
        <dbReference type="ARBA" id="ARBA00022679"/>
    </source>
</evidence>
<dbReference type="AlphaFoldDB" id="A0A9D1GAJ7"/>
<comment type="similarity">
    <text evidence="1">Belongs to the FemABX family.</text>
</comment>
<dbReference type="GO" id="GO:0009252">
    <property type="term" value="P:peptidoglycan biosynthetic process"/>
    <property type="evidence" value="ECO:0007669"/>
    <property type="project" value="UniProtKB-KW"/>
</dbReference>
<dbReference type="Gene3D" id="1.20.58.90">
    <property type="match status" value="1"/>
</dbReference>
<dbReference type="PANTHER" id="PTHR36174">
    <property type="entry name" value="LIPID II:GLYCINE GLYCYLTRANSFERASE"/>
    <property type="match status" value="1"/>
</dbReference>
<dbReference type="Pfam" id="PF02388">
    <property type="entry name" value="FemAB"/>
    <property type="match status" value="1"/>
</dbReference>
<dbReference type="EMBL" id="DVKQ01000007">
    <property type="protein sequence ID" value="HIT36982.1"/>
    <property type="molecule type" value="Genomic_DNA"/>
</dbReference>
<dbReference type="PANTHER" id="PTHR36174:SF2">
    <property type="entry name" value="AMINOACYLTRANSFERASE FEMA"/>
    <property type="match status" value="1"/>
</dbReference>
<sequence>MEFVILNEKEFLDYSIKSKYTSFFQTPYWAEIKKTNGWDSHYVGMKKDGNLVAATLLLSKNIKFFKKMFYAPRGFLLDYNDFKLIEEFTLELKKYLKENNALFLKINPYLDYQERTVDGDVVPNTRKDDFFALMKKLGYKHMGFYINQDEKKDLEPRWISVLDLKDKTFDELFKEMRSSTKWRINNSKKNSLKIIDATYEELDEFKKLMKHTGERREFIDRPLSYYQNMYKVLKEKDLIKVLLIEINFKELKELSVKTMEDNDIKLKNMEGNKKKEGQVKEIKLEQERLKEKIKTLDEHISKDGDKKIISGGLYMLYGHEIIYLFGASYKDYMKYNAQYLLQYYMINYAKDHGYDAFNFYGIDGNFNKESKGYGLFDFKRGFDARVHELVGEFDLVISKNSYRLYKIAFSCYKWVKNLSLHKK</sequence>
<feature type="coiled-coil region" evidence="8">
    <location>
        <begin position="272"/>
        <end position="299"/>
    </location>
</feature>
<evidence type="ECO:0000256" key="4">
    <source>
        <dbReference type="ARBA" id="ARBA00022960"/>
    </source>
</evidence>
<organism evidence="9 10">
    <name type="scientific">Candidatus Onthousia faecipullorum</name>
    <dbReference type="NCBI Taxonomy" id="2840887"/>
    <lineage>
        <taxon>Bacteria</taxon>
        <taxon>Bacillati</taxon>
        <taxon>Bacillota</taxon>
        <taxon>Bacilli</taxon>
        <taxon>Candidatus Onthousia</taxon>
    </lineage>
</organism>
<dbReference type="SUPFAM" id="SSF55729">
    <property type="entry name" value="Acyl-CoA N-acyltransferases (Nat)"/>
    <property type="match status" value="2"/>
</dbReference>
<name>A0A9D1GAJ7_9FIRM</name>
<dbReference type="InterPro" id="IPR003447">
    <property type="entry name" value="FEMABX"/>
</dbReference>
<proteinExistence type="inferred from homology"/>
<keyword evidence="8" id="KW-0175">Coiled coil</keyword>
<dbReference type="GO" id="GO:0071555">
    <property type="term" value="P:cell wall organization"/>
    <property type="evidence" value="ECO:0007669"/>
    <property type="project" value="UniProtKB-KW"/>
</dbReference>
<evidence type="ECO:0000256" key="6">
    <source>
        <dbReference type="ARBA" id="ARBA00023315"/>
    </source>
</evidence>
<dbReference type="InterPro" id="IPR016181">
    <property type="entry name" value="Acyl_CoA_acyltransferase"/>
</dbReference>